<proteinExistence type="predicted"/>
<accession>A0A9D4PT25</accession>
<dbReference type="VEuPathDB" id="VectorBase:RSAN_030932"/>
<name>A0A9D4PT25_RHISA</name>
<keyword evidence="2" id="KW-1185">Reference proteome</keyword>
<dbReference type="AlphaFoldDB" id="A0A9D4PT25"/>
<dbReference type="Proteomes" id="UP000821837">
    <property type="component" value="Unassembled WGS sequence"/>
</dbReference>
<organism evidence="1 2">
    <name type="scientific">Rhipicephalus sanguineus</name>
    <name type="common">Brown dog tick</name>
    <name type="synonym">Ixodes sanguineus</name>
    <dbReference type="NCBI Taxonomy" id="34632"/>
    <lineage>
        <taxon>Eukaryota</taxon>
        <taxon>Metazoa</taxon>
        <taxon>Ecdysozoa</taxon>
        <taxon>Arthropoda</taxon>
        <taxon>Chelicerata</taxon>
        <taxon>Arachnida</taxon>
        <taxon>Acari</taxon>
        <taxon>Parasitiformes</taxon>
        <taxon>Ixodida</taxon>
        <taxon>Ixodoidea</taxon>
        <taxon>Ixodidae</taxon>
        <taxon>Rhipicephalinae</taxon>
        <taxon>Rhipicephalus</taxon>
        <taxon>Rhipicephalus</taxon>
    </lineage>
</organism>
<reference evidence="1" key="2">
    <citation type="submission" date="2021-09" db="EMBL/GenBank/DDBJ databases">
        <authorList>
            <person name="Jia N."/>
            <person name="Wang J."/>
            <person name="Shi W."/>
            <person name="Du L."/>
            <person name="Sun Y."/>
            <person name="Zhan W."/>
            <person name="Jiang J."/>
            <person name="Wang Q."/>
            <person name="Zhang B."/>
            <person name="Ji P."/>
            <person name="Sakyi L.B."/>
            <person name="Cui X."/>
            <person name="Yuan T."/>
            <person name="Jiang B."/>
            <person name="Yang W."/>
            <person name="Lam T.T.-Y."/>
            <person name="Chang Q."/>
            <person name="Ding S."/>
            <person name="Wang X."/>
            <person name="Zhu J."/>
            <person name="Ruan X."/>
            <person name="Zhao L."/>
            <person name="Wei J."/>
            <person name="Que T."/>
            <person name="Du C."/>
            <person name="Cheng J."/>
            <person name="Dai P."/>
            <person name="Han X."/>
            <person name="Huang E."/>
            <person name="Gao Y."/>
            <person name="Liu J."/>
            <person name="Shao H."/>
            <person name="Ye R."/>
            <person name="Li L."/>
            <person name="Wei W."/>
            <person name="Wang X."/>
            <person name="Wang C."/>
            <person name="Huo Q."/>
            <person name="Li W."/>
            <person name="Guo W."/>
            <person name="Chen H."/>
            <person name="Chen S."/>
            <person name="Zhou L."/>
            <person name="Zhou L."/>
            <person name="Ni X."/>
            <person name="Tian J."/>
            <person name="Zhou Y."/>
            <person name="Sheng Y."/>
            <person name="Liu T."/>
            <person name="Pan Y."/>
            <person name="Xia L."/>
            <person name="Li J."/>
            <person name="Zhao F."/>
            <person name="Cao W."/>
        </authorList>
    </citation>
    <scope>NUCLEOTIDE SEQUENCE</scope>
    <source>
        <strain evidence="1">Rsan-2018</strain>
        <tissue evidence="1">Larvae</tissue>
    </source>
</reference>
<evidence type="ECO:0000313" key="2">
    <source>
        <dbReference type="Proteomes" id="UP000821837"/>
    </source>
</evidence>
<comment type="caution">
    <text evidence="1">The sequence shown here is derived from an EMBL/GenBank/DDBJ whole genome shotgun (WGS) entry which is preliminary data.</text>
</comment>
<evidence type="ECO:0000313" key="1">
    <source>
        <dbReference type="EMBL" id="KAH7955330.1"/>
    </source>
</evidence>
<gene>
    <name evidence="1" type="ORF">HPB52_000290</name>
</gene>
<sequence>MLPFGIDLIREELSRRESDSTGCKELVQRLEADIRQRYEATPWSSDDSTEVAGNEGFPFDPATLESLTLLFQELSHPSTTITPLPDLSSLIVYFDDSPKQNVNVWLSDARHVQQPAAWDATTRLIAASKFKAPLEIGTSLFEIIIRHGKRGAPT</sequence>
<protein>
    <submittedName>
        <fullName evidence="1">Uncharacterized protein</fullName>
    </submittedName>
</protein>
<reference evidence="1" key="1">
    <citation type="journal article" date="2020" name="Cell">
        <title>Large-Scale Comparative Analyses of Tick Genomes Elucidate Their Genetic Diversity and Vector Capacities.</title>
        <authorList>
            <consortium name="Tick Genome and Microbiome Consortium (TIGMIC)"/>
            <person name="Jia N."/>
            <person name="Wang J."/>
            <person name="Shi W."/>
            <person name="Du L."/>
            <person name="Sun Y."/>
            <person name="Zhan W."/>
            <person name="Jiang J.F."/>
            <person name="Wang Q."/>
            <person name="Zhang B."/>
            <person name="Ji P."/>
            <person name="Bell-Sakyi L."/>
            <person name="Cui X.M."/>
            <person name="Yuan T.T."/>
            <person name="Jiang B.G."/>
            <person name="Yang W.F."/>
            <person name="Lam T.T."/>
            <person name="Chang Q.C."/>
            <person name="Ding S.J."/>
            <person name="Wang X.J."/>
            <person name="Zhu J.G."/>
            <person name="Ruan X.D."/>
            <person name="Zhao L."/>
            <person name="Wei J.T."/>
            <person name="Ye R.Z."/>
            <person name="Que T.C."/>
            <person name="Du C.H."/>
            <person name="Zhou Y.H."/>
            <person name="Cheng J.X."/>
            <person name="Dai P.F."/>
            <person name="Guo W.B."/>
            <person name="Han X.H."/>
            <person name="Huang E.J."/>
            <person name="Li L.F."/>
            <person name="Wei W."/>
            <person name="Gao Y.C."/>
            <person name="Liu J.Z."/>
            <person name="Shao H.Z."/>
            <person name="Wang X."/>
            <person name="Wang C.C."/>
            <person name="Yang T.C."/>
            <person name="Huo Q.B."/>
            <person name="Li W."/>
            <person name="Chen H.Y."/>
            <person name="Chen S.E."/>
            <person name="Zhou L.G."/>
            <person name="Ni X.B."/>
            <person name="Tian J.H."/>
            <person name="Sheng Y."/>
            <person name="Liu T."/>
            <person name="Pan Y.S."/>
            <person name="Xia L.Y."/>
            <person name="Li J."/>
            <person name="Zhao F."/>
            <person name="Cao W.C."/>
        </authorList>
    </citation>
    <scope>NUCLEOTIDE SEQUENCE</scope>
    <source>
        <strain evidence="1">Rsan-2018</strain>
    </source>
</reference>
<dbReference type="EMBL" id="JABSTV010001250">
    <property type="protein sequence ID" value="KAH7955330.1"/>
    <property type="molecule type" value="Genomic_DNA"/>
</dbReference>